<dbReference type="AlphaFoldDB" id="A0AAV7U6G4"/>
<organism evidence="2 3">
    <name type="scientific">Pleurodeles waltl</name>
    <name type="common">Iberian ribbed newt</name>
    <dbReference type="NCBI Taxonomy" id="8319"/>
    <lineage>
        <taxon>Eukaryota</taxon>
        <taxon>Metazoa</taxon>
        <taxon>Chordata</taxon>
        <taxon>Craniata</taxon>
        <taxon>Vertebrata</taxon>
        <taxon>Euteleostomi</taxon>
        <taxon>Amphibia</taxon>
        <taxon>Batrachia</taxon>
        <taxon>Caudata</taxon>
        <taxon>Salamandroidea</taxon>
        <taxon>Salamandridae</taxon>
        <taxon>Pleurodelinae</taxon>
        <taxon>Pleurodeles</taxon>
    </lineage>
</organism>
<sequence>MKSVPAGRAAVQLFFQSAPISIGASPPGCTMIKKVQERLCSGGNSQSRSCLLCSGSIPPGSSGLPAPPDARTTKKEKKGGEQQASGNLELHHAPDLHLRPSASPFRCGASKAQGRHAECDRPRGV</sequence>
<comment type="caution">
    <text evidence="2">The sequence shown here is derived from an EMBL/GenBank/DDBJ whole genome shotgun (WGS) entry which is preliminary data.</text>
</comment>
<feature type="compositionally biased region" description="Basic and acidic residues" evidence="1">
    <location>
        <begin position="89"/>
        <end position="98"/>
    </location>
</feature>
<keyword evidence="3" id="KW-1185">Reference proteome</keyword>
<reference evidence="2" key="1">
    <citation type="journal article" date="2022" name="bioRxiv">
        <title>Sequencing and chromosome-scale assembly of the giantPleurodeles waltlgenome.</title>
        <authorList>
            <person name="Brown T."/>
            <person name="Elewa A."/>
            <person name="Iarovenko S."/>
            <person name="Subramanian E."/>
            <person name="Araus A.J."/>
            <person name="Petzold A."/>
            <person name="Susuki M."/>
            <person name="Suzuki K.-i.T."/>
            <person name="Hayashi T."/>
            <person name="Toyoda A."/>
            <person name="Oliveira C."/>
            <person name="Osipova E."/>
            <person name="Leigh N.D."/>
            <person name="Simon A."/>
            <person name="Yun M.H."/>
        </authorList>
    </citation>
    <scope>NUCLEOTIDE SEQUENCE</scope>
    <source>
        <strain evidence="2">20211129_DDA</strain>
        <tissue evidence="2">Liver</tissue>
    </source>
</reference>
<feature type="region of interest" description="Disordered" evidence="1">
    <location>
        <begin position="57"/>
        <end position="125"/>
    </location>
</feature>
<feature type="compositionally biased region" description="Basic and acidic residues" evidence="1">
    <location>
        <begin position="115"/>
        <end position="125"/>
    </location>
</feature>
<evidence type="ECO:0000256" key="1">
    <source>
        <dbReference type="SAM" id="MobiDB-lite"/>
    </source>
</evidence>
<accession>A0AAV7U6G4</accession>
<name>A0AAV7U6G4_PLEWA</name>
<evidence type="ECO:0000313" key="2">
    <source>
        <dbReference type="EMBL" id="KAJ1184415.1"/>
    </source>
</evidence>
<proteinExistence type="predicted"/>
<dbReference type="Proteomes" id="UP001066276">
    <property type="component" value="Chromosome 3_1"/>
</dbReference>
<evidence type="ECO:0000313" key="3">
    <source>
        <dbReference type="Proteomes" id="UP001066276"/>
    </source>
</evidence>
<dbReference type="EMBL" id="JANPWB010000005">
    <property type="protein sequence ID" value="KAJ1184415.1"/>
    <property type="molecule type" value="Genomic_DNA"/>
</dbReference>
<protein>
    <submittedName>
        <fullName evidence="2">Uncharacterized protein</fullName>
    </submittedName>
</protein>
<gene>
    <name evidence="2" type="ORF">NDU88_001222</name>
</gene>